<keyword evidence="2" id="KW-1185">Reference proteome</keyword>
<evidence type="ECO:0000313" key="2">
    <source>
        <dbReference type="Proteomes" id="UP000756132"/>
    </source>
</evidence>
<proteinExistence type="predicted"/>
<protein>
    <submittedName>
        <fullName evidence="1">Uncharacterized protein</fullName>
    </submittedName>
</protein>
<dbReference type="KEGG" id="ffu:CLAFUR5_05531"/>
<organism evidence="1 2">
    <name type="scientific">Passalora fulva</name>
    <name type="common">Tomato leaf mold</name>
    <name type="synonym">Cladosporium fulvum</name>
    <dbReference type="NCBI Taxonomy" id="5499"/>
    <lineage>
        <taxon>Eukaryota</taxon>
        <taxon>Fungi</taxon>
        <taxon>Dikarya</taxon>
        <taxon>Ascomycota</taxon>
        <taxon>Pezizomycotina</taxon>
        <taxon>Dothideomycetes</taxon>
        <taxon>Dothideomycetidae</taxon>
        <taxon>Mycosphaerellales</taxon>
        <taxon>Mycosphaerellaceae</taxon>
        <taxon>Fulvia</taxon>
    </lineage>
</organism>
<sequence>MTDEISHDHYHERGDSCPGLEKIECNHTHTPLQTSENIEAHLKDLDARVQALLKEVQVAHVSASAALNVAVNLRDTGDESDGETVRLLKKEGQRLDEETERFGNVYKALVEESLEIRGRVDMGDPSVMRHINVEEDMVGVLRVRLEELELEVGRVGGVVAGLMVFVKDG</sequence>
<dbReference type="GeneID" id="71985409"/>
<dbReference type="AlphaFoldDB" id="A0A9Q8LIX9"/>
<dbReference type="RefSeq" id="XP_047762345.1">
    <property type="nucleotide sequence ID" value="XM_047904679.1"/>
</dbReference>
<gene>
    <name evidence="1" type="ORF">CLAFUR5_05531</name>
</gene>
<dbReference type="EMBL" id="CP090167">
    <property type="protein sequence ID" value="UJO17979.1"/>
    <property type="molecule type" value="Genomic_DNA"/>
</dbReference>
<name>A0A9Q8LIX9_PASFU</name>
<evidence type="ECO:0000313" key="1">
    <source>
        <dbReference type="EMBL" id="UJO17979.1"/>
    </source>
</evidence>
<accession>A0A9Q8LIX9</accession>
<reference evidence="1" key="2">
    <citation type="journal article" date="2022" name="Microb. Genom.">
        <title>A chromosome-scale genome assembly of the tomato pathogen Cladosporium fulvum reveals a compartmentalized genome architecture and the presence of a dispensable chromosome.</title>
        <authorList>
            <person name="Zaccaron A.Z."/>
            <person name="Chen L.H."/>
            <person name="Samaras A."/>
            <person name="Stergiopoulos I."/>
        </authorList>
    </citation>
    <scope>NUCLEOTIDE SEQUENCE</scope>
    <source>
        <strain evidence="1">Race5_Kim</strain>
    </source>
</reference>
<reference evidence="1" key="1">
    <citation type="submission" date="2021-12" db="EMBL/GenBank/DDBJ databases">
        <authorList>
            <person name="Zaccaron A."/>
            <person name="Stergiopoulos I."/>
        </authorList>
    </citation>
    <scope>NUCLEOTIDE SEQUENCE</scope>
    <source>
        <strain evidence="1">Race5_Kim</strain>
    </source>
</reference>
<dbReference type="Proteomes" id="UP000756132">
    <property type="component" value="Chromosome 5"/>
</dbReference>